<proteinExistence type="predicted"/>
<dbReference type="InterPro" id="IPR027417">
    <property type="entry name" value="P-loop_NTPase"/>
</dbReference>
<keyword evidence="3" id="KW-1185">Reference proteome</keyword>
<keyword evidence="1" id="KW-0175">Coiled coil</keyword>
<dbReference type="Gene3D" id="3.40.50.300">
    <property type="entry name" value="P-loop containing nucleotide triphosphate hydrolases"/>
    <property type="match status" value="1"/>
</dbReference>
<organism evidence="2 3">
    <name type="scientific">Aspergillus pseudoustus</name>
    <dbReference type="NCBI Taxonomy" id="1810923"/>
    <lineage>
        <taxon>Eukaryota</taxon>
        <taxon>Fungi</taxon>
        <taxon>Dikarya</taxon>
        <taxon>Ascomycota</taxon>
        <taxon>Pezizomycotina</taxon>
        <taxon>Eurotiomycetes</taxon>
        <taxon>Eurotiomycetidae</taxon>
        <taxon>Eurotiales</taxon>
        <taxon>Aspergillaceae</taxon>
        <taxon>Aspergillus</taxon>
        <taxon>Aspergillus subgen. Nidulantes</taxon>
    </lineage>
</organism>
<name>A0ABR4IHR5_9EURO</name>
<dbReference type="Proteomes" id="UP001610446">
    <property type="component" value="Unassembled WGS sequence"/>
</dbReference>
<dbReference type="CDD" id="cd00882">
    <property type="entry name" value="Ras_like_GTPase"/>
    <property type="match status" value="1"/>
</dbReference>
<dbReference type="SUPFAM" id="SSF52540">
    <property type="entry name" value="P-loop containing nucleoside triphosphate hydrolases"/>
    <property type="match status" value="1"/>
</dbReference>
<evidence type="ECO:0000313" key="2">
    <source>
        <dbReference type="EMBL" id="KAL2827117.1"/>
    </source>
</evidence>
<feature type="coiled-coil region" evidence="1">
    <location>
        <begin position="214"/>
        <end position="341"/>
    </location>
</feature>
<comment type="caution">
    <text evidence="2">The sequence shown here is derived from an EMBL/GenBank/DDBJ whole genome shotgun (WGS) entry which is preliminary data.</text>
</comment>
<evidence type="ECO:0008006" key="4">
    <source>
        <dbReference type="Google" id="ProtNLM"/>
    </source>
</evidence>
<evidence type="ECO:0000313" key="3">
    <source>
        <dbReference type="Proteomes" id="UP001610446"/>
    </source>
</evidence>
<dbReference type="EMBL" id="JBFXLU010000409">
    <property type="protein sequence ID" value="KAL2827117.1"/>
    <property type="molecule type" value="Genomic_DNA"/>
</dbReference>
<evidence type="ECO:0000256" key="1">
    <source>
        <dbReference type="SAM" id="Coils"/>
    </source>
</evidence>
<gene>
    <name evidence="2" type="ORF">BJY01DRAFT_255785</name>
</gene>
<accession>A0ABR4IHR5</accession>
<reference evidence="2 3" key="1">
    <citation type="submission" date="2024-07" db="EMBL/GenBank/DDBJ databases">
        <title>Section-level genome sequencing and comparative genomics of Aspergillus sections Usti and Cavernicolus.</title>
        <authorList>
            <consortium name="Lawrence Berkeley National Laboratory"/>
            <person name="Nybo J.L."/>
            <person name="Vesth T.C."/>
            <person name="Theobald S."/>
            <person name="Frisvad J.C."/>
            <person name="Larsen T.O."/>
            <person name="Kjaerboelling I."/>
            <person name="Rothschild-Mancinelli K."/>
            <person name="Lyhne E.K."/>
            <person name="Kogle M.E."/>
            <person name="Barry K."/>
            <person name="Clum A."/>
            <person name="Na H."/>
            <person name="Ledsgaard L."/>
            <person name="Lin J."/>
            <person name="Lipzen A."/>
            <person name="Kuo A."/>
            <person name="Riley R."/>
            <person name="Mondo S."/>
            <person name="Labutti K."/>
            <person name="Haridas S."/>
            <person name="Pangalinan J."/>
            <person name="Salamov A.A."/>
            <person name="Simmons B.A."/>
            <person name="Magnuson J.K."/>
            <person name="Chen J."/>
            <person name="Drula E."/>
            <person name="Henrissat B."/>
            <person name="Wiebenga A."/>
            <person name="Lubbers R.J."/>
            <person name="Gomes A.C."/>
            <person name="Makela M.R."/>
            <person name="Stajich J."/>
            <person name="Grigoriev I.V."/>
            <person name="Mortensen U.H."/>
            <person name="De Vries R.P."/>
            <person name="Baker S.E."/>
            <person name="Andersen M.R."/>
        </authorList>
    </citation>
    <scope>NUCLEOTIDE SEQUENCE [LARGE SCALE GENOMIC DNA]</scope>
    <source>
        <strain evidence="2 3">CBS 123904</strain>
    </source>
</reference>
<protein>
    <recommendedName>
        <fullName evidence="4">G domain-containing protein</fullName>
    </recommendedName>
</protein>
<sequence length="373" mass="40997">MDVLNISANQLADQSQRFSAIAGLVQSNPEDRFFLVMGKTGSGKSTFIARCTGQDVTVGHGLYSCTSAIDTYGYFLSLPKPHGWVRTRRIHLIDTPSFNDTGRSDIETLGILASYLGASYANGVQIHGIIFLHPITDNRMRGSSMRTMEMLKMICGSTSYENMAAQTLSARRIVAHLIGESDSPAYQPKPPQIQREIIDEGKTLGELIAGTAIADDLDKARRDHEGQLRELEEELRTQFTKSDLRHAAELEGLKAEILNKIAKAEEEKIQDLDEEFREKIAEKEEDLHELKESTNQIQQNSSYSQWSPNGEDDFHVHEQIVNTASQEIADAKRTRDRLQGVAGTILNGLANGAAGAITTSVVGGIVPVLCDPG</sequence>